<evidence type="ECO:0000313" key="3">
    <source>
        <dbReference type="Proteomes" id="UP000283003"/>
    </source>
</evidence>
<accession>A0A437GVE5</accession>
<sequence>MADIDPKAVNVEPGRKRKKRNRPDPSPVLKAGEQKALARAMKRPLSPGVMLEPEGEEWRVSSPHSDVALWELQIADAFGTRSQAVMRAFLFQLQKLAPKHWDEATQRWKADETEWNAALAMVADIRPRNITEAALAAQMVAVHWMQMRLSAQALNGGGMIMERDAALASKLARTYAAQMETLQTVRGGKKVTRQKITVRKETHQHVHYHRGEEGNGDQSHGRTAAVDDSRKALPSPDKGGDVVPLPRIARS</sequence>
<comment type="caution">
    <text evidence="2">The sequence shown here is derived from an EMBL/GenBank/DDBJ whole genome shotgun (WGS) entry which is preliminary data.</text>
</comment>
<protein>
    <submittedName>
        <fullName evidence="2">Uncharacterized protein</fullName>
    </submittedName>
</protein>
<dbReference type="RefSeq" id="WP_127613242.1">
    <property type="nucleotide sequence ID" value="NZ_RXOL01000006.1"/>
</dbReference>
<dbReference type="Proteomes" id="UP000283003">
    <property type="component" value="Unassembled WGS sequence"/>
</dbReference>
<feature type="region of interest" description="Disordered" evidence="1">
    <location>
        <begin position="1"/>
        <end position="37"/>
    </location>
</feature>
<gene>
    <name evidence="2" type="ORF">EKN06_12410</name>
</gene>
<organism evidence="2 3">
    <name type="scientific">Croceicoccus ponticola</name>
    <dbReference type="NCBI Taxonomy" id="2217664"/>
    <lineage>
        <taxon>Bacteria</taxon>
        <taxon>Pseudomonadati</taxon>
        <taxon>Pseudomonadota</taxon>
        <taxon>Alphaproteobacteria</taxon>
        <taxon>Sphingomonadales</taxon>
        <taxon>Erythrobacteraceae</taxon>
        <taxon>Croceicoccus</taxon>
    </lineage>
</organism>
<evidence type="ECO:0000313" key="2">
    <source>
        <dbReference type="EMBL" id="RVQ65731.1"/>
    </source>
</evidence>
<name>A0A437GVE5_9SPHN</name>
<proteinExistence type="predicted"/>
<dbReference type="EMBL" id="RXOL01000006">
    <property type="protein sequence ID" value="RVQ65731.1"/>
    <property type="molecule type" value="Genomic_DNA"/>
</dbReference>
<feature type="compositionally biased region" description="Basic and acidic residues" evidence="1">
    <location>
        <begin position="201"/>
        <end position="213"/>
    </location>
</feature>
<dbReference type="OrthoDB" id="7432673at2"/>
<keyword evidence="3" id="KW-1185">Reference proteome</keyword>
<feature type="region of interest" description="Disordered" evidence="1">
    <location>
        <begin position="201"/>
        <end position="251"/>
    </location>
</feature>
<evidence type="ECO:0000256" key="1">
    <source>
        <dbReference type="SAM" id="MobiDB-lite"/>
    </source>
</evidence>
<reference evidence="2 3" key="1">
    <citation type="submission" date="2018-12" db="EMBL/GenBank/DDBJ databases">
        <title>Croceicoccus ponticola sp. nov., a lipolytic bacterium isolated from seawater.</title>
        <authorList>
            <person name="Yoon J.-H."/>
        </authorList>
    </citation>
    <scope>NUCLEOTIDE SEQUENCE [LARGE SCALE GENOMIC DNA]</scope>
    <source>
        <strain evidence="2 3">GM-16</strain>
    </source>
</reference>
<dbReference type="AlphaFoldDB" id="A0A437GVE5"/>